<sequence>NLQQSITIDPLPTVKSTLSSDTADTSRVVSQPTTPLLPPPPPSSPLVTVNDDRNELLSSIADFTFSKLK</sequence>
<feature type="non-terminal residue" evidence="2">
    <location>
        <position position="69"/>
    </location>
</feature>
<feature type="compositionally biased region" description="Polar residues" evidence="1">
    <location>
        <begin position="14"/>
        <end position="27"/>
    </location>
</feature>
<evidence type="ECO:0000313" key="2">
    <source>
        <dbReference type="EMBL" id="CAF4434140.1"/>
    </source>
</evidence>
<accession>A0A820RE04</accession>
<reference evidence="2" key="1">
    <citation type="submission" date="2021-02" db="EMBL/GenBank/DDBJ databases">
        <authorList>
            <person name="Nowell W R."/>
        </authorList>
    </citation>
    <scope>NUCLEOTIDE SEQUENCE</scope>
</reference>
<comment type="caution">
    <text evidence="2">The sequence shown here is derived from an EMBL/GenBank/DDBJ whole genome shotgun (WGS) entry which is preliminary data.</text>
</comment>
<evidence type="ECO:0000256" key="1">
    <source>
        <dbReference type="SAM" id="MobiDB-lite"/>
    </source>
</evidence>
<feature type="compositionally biased region" description="Pro residues" evidence="1">
    <location>
        <begin position="35"/>
        <end position="44"/>
    </location>
</feature>
<feature type="non-terminal residue" evidence="2">
    <location>
        <position position="1"/>
    </location>
</feature>
<dbReference type="EMBL" id="CAJOAY010032733">
    <property type="protein sequence ID" value="CAF4434140.1"/>
    <property type="molecule type" value="Genomic_DNA"/>
</dbReference>
<gene>
    <name evidence="2" type="ORF">OKA104_LOCUS53250</name>
</gene>
<name>A0A820RE04_9BILA</name>
<feature type="region of interest" description="Disordered" evidence="1">
    <location>
        <begin position="1"/>
        <end position="47"/>
    </location>
</feature>
<organism evidence="2 3">
    <name type="scientific">Adineta steineri</name>
    <dbReference type="NCBI Taxonomy" id="433720"/>
    <lineage>
        <taxon>Eukaryota</taxon>
        <taxon>Metazoa</taxon>
        <taxon>Spiralia</taxon>
        <taxon>Gnathifera</taxon>
        <taxon>Rotifera</taxon>
        <taxon>Eurotatoria</taxon>
        <taxon>Bdelloidea</taxon>
        <taxon>Adinetida</taxon>
        <taxon>Adinetidae</taxon>
        <taxon>Adineta</taxon>
    </lineage>
</organism>
<dbReference type="AlphaFoldDB" id="A0A820RE04"/>
<evidence type="ECO:0000313" key="3">
    <source>
        <dbReference type="Proteomes" id="UP000663881"/>
    </source>
</evidence>
<dbReference type="Proteomes" id="UP000663881">
    <property type="component" value="Unassembled WGS sequence"/>
</dbReference>
<protein>
    <submittedName>
        <fullName evidence="2">Uncharacterized protein</fullName>
    </submittedName>
</protein>
<proteinExistence type="predicted"/>